<name>H2XX65_CIOIN</name>
<dbReference type="InParanoid" id="H2XX65"/>
<reference evidence="2" key="3">
    <citation type="submission" date="2025-09" db="UniProtKB">
        <authorList>
            <consortium name="Ensembl"/>
        </authorList>
    </citation>
    <scope>IDENTIFICATION</scope>
</reference>
<accession>H2XX65</accession>
<evidence type="ECO:0000313" key="2">
    <source>
        <dbReference type="Ensembl" id="ENSCINP00000034249.1"/>
    </source>
</evidence>
<dbReference type="Ensembl" id="ENSCINT00000037154.1">
    <property type="protein sequence ID" value="ENSCINP00000034249.1"/>
    <property type="gene ID" value="ENSCING00000023147.1"/>
</dbReference>
<evidence type="ECO:0000256" key="1">
    <source>
        <dbReference type="SAM" id="Phobius"/>
    </source>
</evidence>
<dbReference type="Proteomes" id="UP000008144">
    <property type="component" value="Unassembled WGS sequence"/>
</dbReference>
<feature type="transmembrane region" description="Helical" evidence="1">
    <location>
        <begin position="44"/>
        <end position="64"/>
    </location>
</feature>
<sequence>LAEAKTRNAKCGFQDIVFGRLPCFKKNAKNLPPLPTWSDCRYGYTWFIFNAIFPLVYMNCFCACENNNTIRT</sequence>
<organism evidence="2 3">
    <name type="scientific">Ciona intestinalis</name>
    <name type="common">Transparent sea squirt</name>
    <name type="synonym">Ascidia intestinalis</name>
    <dbReference type="NCBI Taxonomy" id="7719"/>
    <lineage>
        <taxon>Eukaryota</taxon>
        <taxon>Metazoa</taxon>
        <taxon>Chordata</taxon>
        <taxon>Tunicata</taxon>
        <taxon>Ascidiacea</taxon>
        <taxon>Phlebobranchia</taxon>
        <taxon>Cionidae</taxon>
        <taxon>Ciona</taxon>
    </lineage>
</organism>
<protein>
    <submittedName>
        <fullName evidence="2">Uncharacterized protein</fullName>
    </submittedName>
</protein>
<keyword evidence="3" id="KW-1185">Reference proteome</keyword>
<reference evidence="2" key="2">
    <citation type="submission" date="2025-08" db="UniProtKB">
        <authorList>
            <consortium name="Ensembl"/>
        </authorList>
    </citation>
    <scope>IDENTIFICATION</scope>
</reference>
<keyword evidence="1" id="KW-0472">Membrane</keyword>
<dbReference type="AlphaFoldDB" id="H2XX65"/>
<keyword evidence="1" id="KW-1133">Transmembrane helix</keyword>
<reference evidence="3" key="1">
    <citation type="journal article" date="2002" name="Science">
        <title>The draft genome of Ciona intestinalis: insights into chordate and vertebrate origins.</title>
        <authorList>
            <person name="Dehal P."/>
            <person name="Satou Y."/>
            <person name="Campbell R.K."/>
            <person name="Chapman J."/>
            <person name="Degnan B."/>
            <person name="De Tomaso A."/>
            <person name="Davidson B."/>
            <person name="Di Gregorio A."/>
            <person name="Gelpke M."/>
            <person name="Goodstein D.M."/>
            <person name="Harafuji N."/>
            <person name="Hastings K.E."/>
            <person name="Ho I."/>
            <person name="Hotta K."/>
            <person name="Huang W."/>
            <person name="Kawashima T."/>
            <person name="Lemaire P."/>
            <person name="Martinez D."/>
            <person name="Meinertzhagen I.A."/>
            <person name="Necula S."/>
            <person name="Nonaka M."/>
            <person name="Putnam N."/>
            <person name="Rash S."/>
            <person name="Saiga H."/>
            <person name="Satake M."/>
            <person name="Terry A."/>
            <person name="Yamada L."/>
            <person name="Wang H.G."/>
            <person name="Awazu S."/>
            <person name="Azumi K."/>
            <person name="Boore J."/>
            <person name="Branno M."/>
            <person name="Chin-Bow S."/>
            <person name="DeSantis R."/>
            <person name="Doyle S."/>
            <person name="Francino P."/>
            <person name="Keys D.N."/>
            <person name="Haga S."/>
            <person name="Hayashi H."/>
            <person name="Hino K."/>
            <person name="Imai K.S."/>
            <person name="Inaba K."/>
            <person name="Kano S."/>
            <person name="Kobayashi K."/>
            <person name="Kobayashi M."/>
            <person name="Lee B.I."/>
            <person name="Makabe K.W."/>
            <person name="Manohar C."/>
            <person name="Matassi G."/>
            <person name="Medina M."/>
            <person name="Mochizuki Y."/>
            <person name="Mount S."/>
            <person name="Morishita T."/>
            <person name="Miura S."/>
            <person name="Nakayama A."/>
            <person name="Nishizaka S."/>
            <person name="Nomoto H."/>
            <person name="Ohta F."/>
            <person name="Oishi K."/>
            <person name="Rigoutsos I."/>
            <person name="Sano M."/>
            <person name="Sasaki A."/>
            <person name="Sasakura Y."/>
            <person name="Shoguchi E."/>
            <person name="Shin-i T."/>
            <person name="Spagnuolo A."/>
            <person name="Stainier D."/>
            <person name="Suzuki M.M."/>
            <person name="Tassy O."/>
            <person name="Takatori N."/>
            <person name="Tokuoka M."/>
            <person name="Yagi K."/>
            <person name="Yoshizaki F."/>
            <person name="Wada S."/>
            <person name="Zhang C."/>
            <person name="Hyatt P.D."/>
            <person name="Larimer F."/>
            <person name="Detter C."/>
            <person name="Doggett N."/>
            <person name="Glavina T."/>
            <person name="Hawkins T."/>
            <person name="Richardson P."/>
            <person name="Lucas S."/>
            <person name="Kohara Y."/>
            <person name="Levine M."/>
            <person name="Satoh N."/>
            <person name="Rokhsar D.S."/>
        </authorList>
    </citation>
    <scope>NUCLEOTIDE SEQUENCE [LARGE SCALE GENOMIC DNA]</scope>
</reference>
<proteinExistence type="predicted"/>
<evidence type="ECO:0000313" key="3">
    <source>
        <dbReference type="Proteomes" id="UP000008144"/>
    </source>
</evidence>
<keyword evidence="1" id="KW-0812">Transmembrane</keyword>
<dbReference type="HOGENOM" id="CLU_2728710_0_0_1"/>